<evidence type="ECO:0000313" key="3">
    <source>
        <dbReference type="Proteomes" id="UP000235786"/>
    </source>
</evidence>
<dbReference type="EMBL" id="KZ613942">
    <property type="protein sequence ID" value="PMD43418.1"/>
    <property type="molecule type" value="Genomic_DNA"/>
</dbReference>
<organism evidence="2 3">
    <name type="scientific">Hyaloscypha variabilis (strain UAMH 11265 / GT02V1 / F)</name>
    <name type="common">Meliniomyces variabilis</name>
    <dbReference type="NCBI Taxonomy" id="1149755"/>
    <lineage>
        <taxon>Eukaryota</taxon>
        <taxon>Fungi</taxon>
        <taxon>Dikarya</taxon>
        <taxon>Ascomycota</taxon>
        <taxon>Pezizomycotina</taxon>
        <taxon>Leotiomycetes</taxon>
        <taxon>Helotiales</taxon>
        <taxon>Hyaloscyphaceae</taxon>
        <taxon>Hyaloscypha</taxon>
        <taxon>Hyaloscypha variabilis</taxon>
    </lineage>
</organism>
<proteinExistence type="predicted"/>
<name>A0A2J6RY30_HYAVF</name>
<dbReference type="Proteomes" id="UP000235786">
    <property type="component" value="Unassembled WGS sequence"/>
</dbReference>
<protein>
    <recommendedName>
        <fullName evidence="4">Secreted protein</fullName>
    </recommendedName>
</protein>
<keyword evidence="3" id="KW-1185">Reference proteome</keyword>
<evidence type="ECO:0000313" key="2">
    <source>
        <dbReference type="EMBL" id="PMD43418.1"/>
    </source>
</evidence>
<evidence type="ECO:0000256" key="1">
    <source>
        <dbReference type="SAM" id="SignalP"/>
    </source>
</evidence>
<feature type="chain" id="PRO_5014352311" description="Secreted protein" evidence="1">
    <location>
        <begin position="35"/>
        <end position="106"/>
    </location>
</feature>
<feature type="signal peptide" evidence="1">
    <location>
        <begin position="1"/>
        <end position="34"/>
    </location>
</feature>
<gene>
    <name evidence="2" type="ORF">L207DRAFT_526588</name>
</gene>
<reference evidence="2 3" key="1">
    <citation type="submission" date="2016-04" db="EMBL/GenBank/DDBJ databases">
        <title>A degradative enzymes factory behind the ericoid mycorrhizal symbiosis.</title>
        <authorList>
            <consortium name="DOE Joint Genome Institute"/>
            <person name="Martino E."/>
            <person name="Morin E."/>
            <person name="Grelet G."/>
            <person name="Kuo A."/>
            <person name="Kohler A."/>
            <person name="Daghino S."/>
            <person name="Barry K."/>
            <person name="Choi C."/>
            <person name="Cichocki N."/>
            <person name="Clum A."/>
            <person name="Copeland A."/>
            <person name="Hainaut M."/>
            <person name="Haridas S."/>
            <person name="Labutti K."/>
            <person name="Lindquist E."/>
            <person name="Lipzen A."/>
            <person name="Khouja H.-R."/>
            <person name="Murat C."/>
            <person name="Ohm R."/>
            <person name="Olson A."/>
            <person name="Spatafora J."/>
            <person name="Veneault-Fourrey C."/>
            <person name="Henrissat B."/>
            <person name="Grigoriev I."/>
            <person name="Martin F."/>
            <person name="Perotto S."/>
        </authorList>
    </citation>
    <scope>NUCLEOTIDE SEQUENCE [LARGE SCALE GENOMIC DNA]</scope>
    <source>
        <strain evidence="2 3">F</strain>
    </source>
</reference>
<sequence>MSKKNALLFSCMEAVLPIFLFLLLPACLPLESSSAFVDSHQPIPGTSVLPLFPSCSPSTILRVWHDRLWYGTNLPPRYCAAWTGPGREVRTGNNEARFSGLWPWSR</sequence>
<keyword evidence="1" id="KW-0732">Signal</keyword>
<dbReference type="AlphaFoldDB" id="A0A2J6RY30"/>
<evidence type="ECO:0008006" key="4">
    <source>
        <dbReference type="Google" id="ProtNLM"/>
    </source>
</evidence>
<accession>A0A2J6RY30</accession>